<comment type="similarity">
    <text evidence="2">Belongs to the glycosyl hydrolase 8 (cellulase D) family.</text>
</comment>
<dbReference type="GO" id="GO:0030245">
    <property type="term" value="P:cellulose catabolic process"/>
    <property type="evidence" value="ECO:0007669"/>
    <property type="project" value="UniProtKB-KW"/>
</dbReference>
<dbReference type="STRING" id="582667.SAMN05192568_10564"/>
<dbReference type="SUPFAM" id="SSF48208">
    <property type="entry name" value="Six-hairpin glycosidases"/>
    <property type="match status" value="1"/>
</dbReference>
<comment type="catalytic activity">
    <reaction evidence="1">
        <text>Endohydrolysis of (1-&gt;4)-beta-D-glucosidic linkages in cellulose, lichenin and cereal beta-D-glucans.</text>
        <dbReference type="EC" id="3.2.1.4"/>
    </reaction>
</comment>
<dbReference type="Proteomes" id="UP000199048">
    <property type="component" value="Unassembled WGS sequence"/>
</dbReference>
<dbReference type="GO" id="GO:0008810">
    <property type="term" value="F:cellulase activity"/>
    <property type="evidence" value="ECO:0007669"/>
    <property type="project" value="UniProtKB-EC"/>
</dbReference>
<keyword evidence="7" id="KW-0624">Polysaccharide degradation</keyword>
<keyword evidence="10" id="KW-1185">Reference proteome</keyword>
<dbReference type="EMBL" id="FOTK01000056">
    <property type="protein sequence ID" value="SFM78323.1"/>
    <property type="molecule type" value="Genomic_DNA"/>
</dbReference>
<evidence type="ECO:0000256" key="5">
    <source>
        <dbReference type="ARBA" id="ARBA00023001"/>
    </source>
</evidence>
<evidence type="ECO:0000256" key="3">
    <source>
        <dbReference type="ARBA" id="ARBA00012601"/>
    </source>
</evidence>
<dbReference type="EC" id="3.2.1.4" evidence="3"/>
<keyword evidence="6" id="KW-0326">Glycosidase</keyword>
<name>A0A1I4TP01_9HYPH</name>
<evidence type="ECO:0000256" key="8">
    <source>
        <dbReference type="SAM" id="SignalP"/>
    </source>
</evidence>
<dbReference type="InterPro" id="IPR002037">
    <property type="entry name" value="Glyco_hydro_8"/>
</dbReference>
<organism evidence="9 10">
    <name type="scientific">Methylobacterium pseudosasicola</name>
    <dbReference type="NCBI Taxonomy" id="582667"/>
    <lineage>
        <taxon>Bacteria</taxon>
        <taxon>Pseudomonadati</taxon>
        <taxon>Pseudomonadota</taxon>
        <taxon>Alphaproteobacteria</taxon>
        <taxon>Hyphomicrobiales</taxon>
        <taxon>Methylobacteriaceae</taxon>
        <taxon>Methylobacterium</taxon>
    </lineage>
</organism>
<sequence>MKRIFATAAAPILALTLAGPASAQSPASAERTTETVPMLNALGDSTAWRSYKSRFVTDQGRVVDTANGRISHSEGQGYGMLFAVAAGDRDAFQRIWGWTRANLMVRNDALLAWRWEPDKRPGVADTNDATDGDILVAWALAEAADAWSDEGYRLAGRRIAVDVAKGTVLFKAEGGPLLLPGMAGFSAEDRVDGPVVNLSYWVFPAFTKLAALAPEFDWARLNAAGLDLVLRARFGEAKLPTEWIAMRGGTPKPAEGFPATFSYNAVRVPLYLAMAGHADRRAYEPFARLWAEPDPAGLPIVDTASGQVTGRLQEPGYASVAALVACAASGTVLPAGFAEPAAAENYYPATLHLLALVAANTRYRSCLGR</sequence>
<evidence type="ECO:0000256" key="4">
    <source>
        <dbReference type="ARBA" id="ARBA00022801"/>
    </source>
</evidence>
<evidence type="ECO:0000256" key="2">
    <source>
        <dbReference type="ARBA" id="ARBA00009209"/>
    </source>
</evidence>
<dbReference type="Gene3D" id="1.50.10.10">
    <property type="match status" value="1"/>
</dbReference>
<keyword evidence="4" id="KW-0378">Hydrolase</keyword>
<dbReference type="Pfam" id="PF01270">
    <property type="entry name" value="Glyco_hydro_8"/>
    <property type="match status" value="1"/>
</dbReference>
<dbReference type="PRINTS" id="PR00735">
    <property type="entry name" value="GLHYDRLASE8"/>
</dbReference>
<evidence type="ECO:0000256" key="7">
    <source>
        <dbReference type="ARBA" id="ARBA00023326"/>
    </source>
</evidence>
<proteinExistence type="inferred from homology"/>
<accession>A0A1I4TP01</accession>
<protein>
    <recommendedName>
        <fullName evidence="3">cellulase</fullName>
        <ecNumber evidence="3">3.2.1.4</ecNumber>
    </recommendedName>
</protein>
<dbReference type="OrthoDB" id="9766708at2"/>
<evidence type="ECO:0000313" key="9">
    <source>
        <dbReference type="EMBL" id="SFM78323.1"/>
    </source>
</evidence>
<dbReference type="AlphaFoldDB" id="A0A1I4TP01"/>
<keyword evidence="7" id="KW-0119">Carbohydrate metabolism</keyword>
<evidence type="ECO:0000256" key="1">
    <source>
        <dbReference type="ARBA" id="ARBA00000966"/>
    </source>
</evidence>
<evidence type="ECO:0000313" key="10">
    <source>
        <dbReference type="Proteomes" id="UP000199048"/>
    </source>
</evidence>
<feature type="chain" id="PRO_5011515903" description="cellulase" evidence="8">
    <location>
        <begin position="24"/>
        <end position="369"/>
    </location>
</feature>
<feature type="signal peptide" evidence="8">
    <location>
        <begin position="1"/>
        <end position="23"/>
    </location>
</feature>
<dbReference type="InterPro" id="IPR012341">
    <property type="entry name" value="6hp_glycosidase-like_sf"/>
</dbReference>
<keyword evidence="8" id="KW-0732">Signal</keyword>
<gene>
    <name evidence="9" type="ORF">SAMN05192568_10564</name>
</gene>
<dbReference type="InterPro" id="IPR008928">
    <property type="entry name" value="6-hairpin_glycosidase_sf"/>
</dbReference>
<evidence type="ECO:0000256" key="6">
    <source>
        <dbReference type="ARBA" id="ARBA00023295"/>
    </source>
</evidence>
<reference evidence="10" key="1">
    <citation type="submission" date="2016-10" db="EMBL/GenBank/DDBJ databases">
        <authorList>
            <person name="Varghese N."/>
            <person name="Submissions S."/>
        </authorList>
    </citation>
    <scope>NUCLEOTIDE SEQUENCE [LARGE SCALE GENOMIC DNA]</scope>
    <source>
        <strain evidence="10">BL36</strain>
    </source>
</reference>
<keyword evidence="5" id="KW-0136">Cellulose degradation</keyword>
<dbReference type="RefSeq" id="WP_092046351.1">
    <property type="nucleotide sequence ID" value="NZ_FOTK01000056.1"/>
</dbReference>